<proteinExistence type="predicted"/>
<dbReference type="AlphaFoldDB" id="A0A699I9X0"/>
<feature type="non-terminal residue" evidence="2">
    <location>
        <position position="1"/>
    </location>
</feature>
<accession>A0A699I9X0</accession>
<feature type="region of interest" description="Disordered" evidence="1">
    <location>
        <begin position="1"/>
        <end position="20"/>
    </location>
</feature>
<sequence length="93" mass="10293">EDIAKTFNASADMPAQSGPFGHLHEELRTLNTKVDQLDSNISKKVTATLKENFPGLLSKALKNTLSRIIKDSIKQSVLESIEEKLPLFDAQVQ</sequence>
<evidence type="ECO:0000256" key="1">
    <source>
        <dbReference type="SAM" id="MobiDB-lite"/>
    </source>
</evidence>
<dbReference type="GO" id="GO:0008289">
    <property type="term" value="F:lipid binding"/>
    <property type="evidence" value="ECO:0007669"/>
    <property type="project" value="InterPro"/>
</dbReference>
<comment type="caution">
    <text evidence="2">The sequence shown here is derived from an EMBL/GenBank/DDBJ whole genome shotgun (WGS) entry which is preliminary data.</text>
</comment>
<dbReference type="InterPro" id="IPR017943">
    <property type="entry name" value="Bactericidal_perm-incr_a/b_dom"/>
</dbReference>
<dbReference type="SUPFAM" id="SSF55394">
    <property type="entry name" value="Bactericidal permeability-increasing protein, BPI"/>
    <property type="match status" value="1"/>
</dbReference>
<evidence type="ECO:0000313" key="2">
    <source>
        <dbReference type="EMBL" id="GEZ31949.1"/>
    </source>
</evidence>
<reference evidence="2" key="1">
    <citation type="journal article" date="2019" name="Sci. Rep.">
        <title>Draft genome of Tanacetum cinerariifolium, the natural source of mosquito coil.</title>
        <authorList>
            <person name="Yamashiro T."/>
            <person name="Shiraishi A."/>
            <person name="Satake H."/>
            <person name="Nakayama K."/>
        </authorList>
    </citation>
    <scope>NUCLEOTIDE SEQUENCE</scope>
</reference>
<protein>
    <submittedName>
        <fullName evidence="2">Uncharacterized protein</fullName>
    </submittedName>
</protein>
<name>A0A699I9X0_TANCI</name>
<gene>
    <name evidence="2" type="ORF">Tci_503922</name>
</gene>
<organism evidence="2">
    <name type="scientific">Tanacetum cinerariifolium</name>
    <name type="common">Dalmatian daisy</name>
    <name type="synonym">Chrysanthemum cinerariifolium</name>
    <dbReference type="NCBI Taxonomy" id="118510"/>
    <lineage>
        <taxon>Eukaryota</taxon>
        <taxon>Viridiplantae</taxon>
        <taxon>Streptophyta</taxon>
        <taxon>Embryophyta</taxon>
        <taxon>Tracheophyta</taxon>
        <taxon>Spermatophyta</taxon>
        <taxon>Magnoliopsida</taxon>
        <taxon>eudicotyledons</taxon>
        <taxon>Gunneridae</taxon>
        <taxon>Pentapetalae</taxon>
        <taxon>asterids</taxon>
        <taxon>campanulids</taxon>
        <taxon>Asterales</taxon>
        <taxon>Asteraceae</taxon>
        <taxon>Asteroideae</taxon>
        <taxon>Anthemideae</taxon>
        <taxon>Anthemidinae</taxon>
        <taxon>Tanacetum</taxon>
    </lineage>
</organism>
<dbReference type="EMBL" id="BKCJ010264910">
    <property type="protein sequence ID" value="GEZ31949.1"/>
    <property type="molecule type" value="Genomic_DNA"/>
</dbReference>